<dbReference type="SUPFAM" id="SSF56801">
    <property type="entry name" value="Acetyl-CoA synthetase-like"/>
    <property type="match status" value="3"/>
</dbReference>
<evidence type="ECO:0000256" key="1">
    <source>
        <dbReference type="ARBA" id="ARBA00001957"/>
    </source>
</evidence>
<dbReference type="InterPro" id="IPR045851">
    <property type="entry name" value="AMP-bd_C_sf"/>
</dbReference>
<evidence type="ECO:0000313" key="7">
    <source>
        <dbReference type="Proteomes" id="UP000285378"/>
    </source>
</evidence>
<dbReference type="PROSITE" id="PS00012">
    <property type="entry name" value="PHOSPHOPANTETHEINE"/>
    <property type="match status" value="3"/>
</dbReference>
<dbReference type="SUPFAM" id="SSF47336">
    <property type="entry name" value="ACP-like"/>
    <property type="match status" value="3"/>
</dbReference>
<dbReference type="CDD" id="cd17649">
    <property type="entry name" value="A_NRPS_PvdJ-like"/>
    <property type="match status" value="2"/>
</dbReference>
<dbReference type="SMART" id="SM00823">
    <property type="entry name" value="PKS_PP"/>
    <property type="match status" value="3"/>
</dbReference>
<dbReference type="PANTHER" id="PTHR45398:SF1">
    <property type="entry name" value="ENZYME, PUTATIVE (JCVI)-RELATED"/>
    <property type="match status" value="1"/>
</dbReference>
<dbReference type="InterPro" id="IPR023213">
    <property type="entry name" value="CAT-like_dom_sf"/>
</dbReference>
<dbReference type="OrthoDB" id="9757559at2"/>
<evidence type="ECO:0000256" key="4">
    <source>
        <dbReference type="ARBA" id="ARBA00022553"/>
    </source>
</evidence>
<proteinExistence type="inferred from homology"/>
<dbReference type="Gene3D" id="3.30.559.10">
    <property type="entry name" value="Chloramphenicol acetyltransferase-like domain"/>
    <property type="match status" value="6"/>
</dbReference>
<feature type="domain" description="Carrier" evidence="5">
    <location>
        <begin position="4008"/>
        <end position="4085"/>
    </location>
</feature>
<feature type="domain" description="Carrier" evidence="5">
    <location>
        <begin position="2514"/>
        <end position="2588"/>
    </location>
</feature>
<dbReference type="Proteomes" id="UP000285378">
    <property type="component" value="Unassembled WGS sequence"/>
</dbReference>
<dbReference type="Pfam" id="PF00668">
    <property type="entry name" value="Condensation"/>
    <property type="match status" value="6"/>
</dbReference>
<dbReference type="Pfam" id="PF13193">
    <property type="entry name" value="AMP-binding_C"/>
    <property type="match status" value="3"/>
</dbReference>
<dbReference type="InterPro" id="IPR020806">
    <property type="entry name" value="PKS_PP-bd"/>
</dbReference>
<dbReference type="Gene3D" id="2.30.38.10">
    <property type="entry name" value="Luciferase, Domain 3"/>
    <property type="match status" value="3"/>
</dbReference>
<dbReference type="Gene3D" id="3.30.559.30">
    <property type="entry name" value="Nonribosomal peptide synthetase, condensation domain"/>
    <property type="match status" value="6"/>
</dbReference>
<dbReference type="InterPro" id="IPR001242">
    <property type="entry name" value="Condensation_dom"/>
</dbReference>
<dbReference type="GO" id="GO:0003824">
    <property type="term" value="F:catalytic activity"/>
    <property type="evidence" value="ECO:0007669"/>
    <property type="project" value="InterPro"/>
</dbReference>
<dbReference type="PROSITE" id="PS00455">
    <property type="entry name" value="AMP_BINDING"/>
    <property type="match status" value="3"/>
</dbReference>
<dbReference type="CDD" id="cd19543">
    <property type="entry name" value="DCL_NRPS"/>
    <property type="match status" value="2"/>
</dbReference>
<dbReference type="GO" id="GO:0044550">
    <property type="term" value="P:secondary metabolite biosynthetic process"/>
    <property type="evidence" value="ECO:0007669"/>
    <property type="project" value="UniProtKB-ARBA"/>
</dbReference>
<keyword evidence="4" id="KW-0597">Phosphoprotein</keyword>
<dbReference type="Gene3D" id="1.10.1200.10">
    <property type="entry name" value="ACP-like"/>
    <property type="match status" value="3"/>
</dbReference>
<organism evidence="6 7">
    <name type="scientific">Pseudomonas fluorescens</name>
    <dbReference type="NCBI Taxonomy" id="294"/>
    <lineage>
        <taxon>Bacteria</taxon>
        <taxon>Pseudomonadati</taxon>
        <taxon>Pseudomonadota</taxon>
        <taxon>Gammaproteobacteria</taxon>
        <taxon>Pseudomonadales</taxon>
        <taxon>Pseudomonadaceae</taxon>
        <taxon>Pseudomonas</taxon>
    </lineage>
</organism>
<dbReference type="FunFam" id="3.30.300.30:FF:000010">
    <property type="entry name" value="Enterobactin synthetase component F"/>
    <property type="match status" value="3"/>
</dbReference>
<sequence length="4540" mass="502289">MQQLIESVGALSPEKRKALAILLGKQGINLYGIAPIFRRTEGEPLLLSYAQERQWFLWQMEPDSAAYHIPTALRLRGALDMAVLQRSFDTLIERHESLRTGFARGDQDKAIQLIKAPYALQIEVHPLAGEVDEPRLRAAIEAQIARPFDLEQDALLRVCLLRLAPDDHVLVVVQHHIISDGWSMQVMVGELIELYAGFSQGAPATLAPLPIQYADFAQWQRSWMDAGERERQLSYWVEHLGSDPGVLELPADHPRPLVQSYRGARLDLQLDAALSKGLQDLARREGVTMFMLLLAAFQTLLHRYSGQDDIRIGVPIANRNRAETEGLIGFFVNTQVLRATIDSSMPFSALLAQARQSALGAQAHQDLPFEQLVEALAPERSLSRSPLFQVMFNHQSGARQANQAMQLPGLAVESVNWDSLTAQFDLTLETHESPEGVWASLIYATDLFEAASIERMGRHLQALLKGIVSDAQQRVGELPLLDASERQVLLHDWNRADAPFASDLCIHQLIARQAAQTPDARAVTFAERDLTYAQLEARANPLAHALIERGVGPEVRVGVAMQRSENLLVALLAVLKAGGVYVPLDPDYPADRVAYMLEDSRALCLLTEQDVAANLAITADTDVLLMDNAADDFAGYPAHAPDTRVSADNLAYVIYTSGSTGKPKGVAIAHRNVLALIDWSQSVYSRDDIQGVLASTSVCFDLSVWELFVTLANGGSLIIARNALELPQLPARDQVRLINTVPSAIAALQRSGEIPPSVRIINLAGEPLKQSLVDTLYAQPTVEHVFDLYGPSEDTTYSTWTRRTAGGQPSIGRPLKHTASYVLDGELQPVPQGVAAELYLAGAGITRGYLARPALTAEKYLPNPFGAPGERFYRTGDLTRYQVDGNLQYVGRIDHQVKVRGFRIELGEIEARLLQQDAVRELAVLAQEGASGQQLVAYIVPSAALGNAEEQARLREVLKAGLREHLPEYMVPAHLLFLEQLPLTPNGKLDRKALPKPDAALEQHSYLAPSNDNERQLCEIWQAVLGLEQVGVTDNFFALGGDSIISIQVVSRARQAGLRITPKDLFQYQTVQGLARVAQRGEAAFSIEQGAVTGSTPLLPFQQRFFELQIPERQRWNQSLLLKPSQTVDADVLEHALQALVAHHDVLRLSFSEGADGWTATHRAPDYQPLLQRASVQHADEIEAVCDAAQGSLDLQNGLLLRAVLLEVGDGSQRLLLAIHHLVVDGVSWRVLLEDLQSACEQLQSRQAIKLAAKTSPFKDWAQRLQTFAAGELHNELTWWADQLGEAPADLPCDNPAATLQNRHAVSVETRLNADQTRQLLQQVPAAYRTQINDVLLTALARVICRWTGQASTLIQLEGHGREELFDDIDLSRTVGWFTSLFPVRLTPAMGLADSLKAVKEQLRGVPNKGLGFGALRYLGDEHARQTLAAQPVPRITFNYLGQFDSQFDEAALFVPASESTGREQSSLAPLANWLDINGKVYGGELNLSWSFSHEMFNQATIQRLADDYAQELNALIAHCCEAHNRGVTPSDFPLADLSQAQLDALITDPQAVDNVYPLSPMQQGMLFHTLYEQGSGDYINQMRVSVEGLDVERFRQAWQAALEAHDILRTRFVWGGEQAQPLQIVERSATLPFTVHDWRGQPSEALDALAEAERNRPFDLSEVPLLRLVVVHTAEDRHELLYTSHHILMDGWSNSQLLGEVLQRYAGQVPAATIGRYSDYIAWLQRQDSQVSERFWLERLARFDEPTRLAQGLADRSASADGGTAQYQQWIDATGTLRLSEFARQQKVTLNTLVQAAWLLLLQRYTGQPTVAFGATVSGRPANLPGVEQQVGLFINTLPVIARPEPQLTVSQWLQTVQALNIALRDFEHTPLADIQRWSGQGSDGLFDNLLVFENYPISEALEQGSSLGLKFGDVDTREQTNYPLTVGVNLGETLSVHYSFAAANFSRDAIVRLHAQLASLLEQFVQSASARLGALTLLSREEQTRLHESNRAQPCTDPLLVHQRIAVIAAQQAQQEAVRCGDQALTFAELETQANRLAHVLINEGVGPEVRVGVALPRSPSMLVALLAVLKAGGAYVPLDASYPRERLAYLIEDSGIALLLTDSQIRPRLPLSSGLRALDLDALPTVEWPSVAPNVEVHAQNLAYVIYTSGSTGQPKGVCVAHGPLAMHCQAIGQRYEMTPEDCELHFMSFAFDGAHERWLTPLTHGSRLLLRDDSLWSPEQTYTAMQQHGVTVAAFPPVYLQQLAEHAEQVGQPPAVRIYCFGGDAVPNDSFERARAALAPQYIINGYGPTETVVTPLIWKAGRHDECGAAYAPIGTRIGDRSTCVLSADLNALPQGVMGELYLGGSGLARGYLDRPAMTAERFVPDPFGAPGSRLYRSGDLVRERADGVFDYQGRVDNQVKIRGFRIELGEIEARLLELSSVREAVVLAHAGPSGKQLVAYLVATQPVADSDLGEWRDSVRNVLKESLPTHMVPAHLMVLAQLPVTPNGKLDRKALPAPDASLMQNSYVAPRNDMEQSIAAIWADVLRLERVSATDNFFELGGDSIISIQVVGRARQAGIQFTPKDLFQHQTVQALAAVAQLGGTMLSIDQGPVSGATPLLPFQQWFFASEIPERHHWNQSLLLKPAVTLHAETVAQVLQALVAHHDALRLSFSETTDGWTAIHRPIEPVQALLWQRTLTDPGEIEATCQQAQGSLNLHDGPLLRGVLLDLPDHTQRLMLVVHHLVVDGVSWRILLEDLQTAFSQIQAGRGVALPAKTSAFKAWAERLQAHTASLDDELAFWREHLQGATATLPCERPDGSLENRYAQSVQTRLAPELTRQLLQQAPAAYRTQVNDLLLTALARVISRWSGHASALIQLEGHGREDLFDDIDLSRTLGWFTSVFPVHLTPASELADSIKQVKEQLRAIPDKGIGFGALRYLGDAAARQTLVALPTPKITFNYLGQFDSQFDEAALFLPAGESAGSDLSDRAPLGNWLSVNGQVYGGELSLSWSFSEQMFDTVTVQALADEYGRELTALIEHCVVPGNHGLTPSDFPLAALDQARLDGLPVAVADIEDIYPLSPMQQGMLFHTLSDDGDDLYVNQLNLSVEGLDIERFRAAWECVVQRHEILRTSFHWQDSQASPVQVVHRQGVVDLQALDTPMDEAQLAEFARQQRVQGFALDRMPLQRTRLIRLGADKYQLIWTSHHILMDGWSSSQLFGEVLQHYATGQVEGESGRYRDFIAWLQQQDSAQLEQFWRGHLQTLVEPTALSQAMHPRHESAEHGHQALYTRWDAQQTALLQQHCRAQGITANTLIQGAWLLLLQRYTGQHSVAFGATVAGRPEGLPNAGSMLGLFINTLPVIQTLDPAQPLNAWLSSLQAYNLDLREHAHAPLADIQRWSGQGGQALFDSIIVFENYPIDQRLEQAPGGLRFGTSASHDVTNFPMDLAVHLGEEFSIEYLFLRDRFSVEAVGQIRQTMEVLLHSMMQQPTERLGNLQRLAAPQWQALQQWGAEPAAVHRRELLPAMIAAQRPEAIAAECGDEQLSYAQLERRANQLAHHLIAAGAGPEVLIGVALERSLDMLVALLAVFKSGAAYVPLDIDYPSDRLAFMIEDSGMRQMISRGAASQRLPLPANLPLLDLDLFDGNQYSHAAPRVQTGDDSLAYLIYTSGSTGLPKGVAVTHGPLSMHCQAIRELYEMDATTRELHFMSFAFDGAHERWLTTLAFGGTLVLRDHELWTPEQTSHALLNRSIDIACFPPAYLKQVAEYVEASGMAVPKVRIYCLGGDAVPEQTLAQVRRVLRPQFITNGYGPTETVVTPMLWKAPNDEACAAAYAPIGRVVGQRSLWVLDDDLNPLPQDLSGQLYIGGYGVARGYHGRAAITAERFVPDPFGAPGSRLYRSGDLVRLRHDGILDYVGRADHQVKIRGFRIELGEIEACLRAQDGVTDAVVIARDGISGKQLIGYVVSADDNAGDRLRTLLRAQLPEYMVPLQIIVLARLPISPNGKLDRKALPEPEFCADHYQAPRNEQERWLAEIWADVLQVEQVGISDNFFELGGDSILSLQVISRARNHAQLKLDIKLRDLMRFQTIGNLFDQQAVARSSQTADSSHVAQAGAFGLLPIQEWFFAEGMSEPHHFNQAMMLRSRQALDAPALEQTLRLMLEQHDSLRLRFYQDQGRWLQHYQTLQNSLRVAEHNPLLWQREISDIEQLDALVNQAQRSLNLLDGPLMRGLLVNLPDGEVRLLLVVHHLVIDAVSWRVFLQDLQLAYEAFSQGREPQLAQRTSSYRAWADGLAAQVPALVEQELDYWLAQLDQPGKDLPCDNPRGKNLVRFREETFMSLDATRTGQLLKQAPAVYGTQINDLLLTALGRVLCRWSEAESVLVQLEGHGREDLVEGLDLSRTLGWFTTMFPVRLAPVAEQDFGASILAVREQLAAVPQKGVGYGALRYMADASVQQRLAALPQARLTFNYLGQFDQTFDEQAMLMPADEHIGDVYSLDANLGNWLEIVGQVFDGKLSMRCMYSTRRFRPSTIETLMQQYQAELEALVEHCLQQSAR</sequence>
<dbReference type="InterPro" id="IPR036736">
    <property type="entry name" value="ACP-like_sf"/>
</dbReference>
<dbReference type="NCBIfam" id="NF003417">
    <property type="entry name" value="PRK04813.1"/>
    <property type="match status" value="3"/>
</dbReference>
<dbReference type="NCBIfam" id="NF004282">
    <property type="entry name" value="PRK05691.1"/>
    <property type="match status" value="5"/>
</dbReference>
<dbReference type="InterPro" id="IPR010060">
    <property type="entry name" value="NRPS_synth"/>
</dbReference>
<dbReference type="NCBIfam" id="TIGR01720">
    <property type="entry name" value="NRPS-para261"/>
    <property type="match status" value="3"/>
</dbReference>
<dbReference type="GO" id="GO:0043041">
    <property type="term" value="P:amino acid activation for nonribosomal peptide biosynthetic process"/>
    <property type="evidence" value="ECO:0007669"/>
    <property type="project" value="UniProtKB-ARBA"/>
</dbReference>
<dbReference type="FunFam" id="3.30.559.10:FF:000012">
    <property type="entry name" value="Non-ribosomal peptide synthetase"/>
    <property type="match status" value="1"/>
</dbReference>
<dbReference type="SUPFAM" id="SSF52777">
    <property type="entry name" value="CoA-dependent acyltransferases"/>
    <property type="match status" value="12"/>
</dbReference>
<comment type="cofactor">
    <cofactor evidence="1">
        <name>pantetheine 4'-phosphate</name>
        <dbReference type="ChEBI" id="CHEBI:47942"/>
    </cofactor>
</comment>
<dbReference type="FunFam" id="3.30.559.30:FF:000001">
    <property type="entry name" value="Non-ribosomal peptide synthetase"/>
    <property type="match status" value="1"/>
</dbReference>
<dbReference type="CDD" id="cd19531">
    <property type="entry name" value="LCL_NRPS-like"/>
    <property type="match status" value="1"/>
</dbReference>
<dbReference type="InterPro" id="IPR010071">
    <property type="entry name" value="AA_adenyl_dom"/>
</dbReference>
<accession>A0A423MK06</accession>
<dbReference type="Gene3D" id="3.30.300.30">
    <property type="match status" value="3"/>
</dbReference>
<dbReference type="InterPro" id="IPR009081">
    <property type="entry name" value="PP-bd_ACP"/>
</dbReference>
<evidence type="ECO:0000256" key="2">
    <source>
        <dbReference type="ARBA" id="ARBA00006432"/>
    </source>
</evidence>
<dbReference type="GO" id="GO:0031177">
    <property type="term" value="F:phosphopantetheine binding"/>
    <property type="evidence" value="ECO:0007669"/>
    <property type="project" value="InterPro"/>
</dbReference>
<evidence type="ECO:0000313" key="6">
    <source>
        <dbReference type="EMBL" id="RON84928.1"/>
    </source>
</evidence>
<dbReference type="Gene3D" id="3.40.50.980">
    <property type="match status" value="6"/>
</dbReference>
<dbReference type="InterPro" id="IPR006162">
    <property type="entry name" value="Ppantetheine_attach_site"/>
</dbReference>
<feature type="domain" description="Carrier" evidence="5">
    <location>
        <begin position="1008"/>
        <end position="1082"/>
    </location>
</feature>
<dbReference type="PANTHER" id="PTHR45398">
    <property type="match status" value="1"/>
</dbReference>
<dbReference type="Pfam" id="PF00550">
    <property type="entry name" value="PP-binding"/>
    <property type="match status" value="3"/>
</dbReference>
<evidence type="ECO:0000256" key="3">
    <source>
        <dbReference type="ARBA" id="ARBA00022450"/>
    </source>
</evidence>
<dbReference type="PROSITE" id="PS50075">
    <property type="entry name" value="CARRIER"/>
    <property type="match status" value="3"/>
</dbReference>
<dbReference type="FunFam" id="1.10.1200.10:FF:000005">
    <property type="entry name" value="Nonribosomal peptide synthetase 1"/>
    <property type="match status" value="3"/>
</dbReference>
<dbReference type="RefSeq" id="WP_123448597.1">
    <property type="nucleotide sequence ID" value="NZ_MOBX01000003.1"/>
</dbReference>
<dbReference type="InterPro" id="IPR020845">
    <property type="entry name" value="AMP-binding_CS"/>
</dbReference>
<gene>
    <name evidence="6" type="ORF">BK670_03210</name>
</gene>
<dbReference type="InterPro" id="IPR025110">
    <property type="entry name" value="AMP-bd_C"/>
</dbReference>
<dbReference type="InterPro" id="IPR000873">
    <property type="entry name" value="AMP-dep_synth/lig_dom"/>
</dbReference>
<dbReference type="EMBL" id="MOBX01000003">
    <property type="protein sequence ID" value="RON84928.1"/>
    <property type="molecule type" value="Genomic_DNA"/>
</dbReference>
<comment type="caution">
    <text evidence="6">The sequence shown here is derived from an EMBL/GenBank/DDBJ whole genome shotgun (WGS) entry which is preliminary data.</text>
</comment>
<protein>
    <submittedName>
        <fullName evidence="6">Non-ribosomal peptide synthetase</fullName>
    </submittedName>
</protein>
<dbReference type="Pfam" id="PF00501">
    <property type="entry name" value="AMP-binding"/>
    <property type="match status" value="3"/>
</dbReference>
<dbReference type="FunFam" id="3.40.50.12780:FF:000012">
    <property type="entry name" value="Non-ribosomal peptide synthetase"/>
    <property type="match status" value="1"/>
</dbReference>
<dbReference type="FunFam" id="3.40.50.980:FF:000001">
    <property type="entry name" value="Non-ribosomal peptide synthetase"/>
    <property type="match status" value="3"/>
</dbReference>
<dbReference type="FunFam" id="2.30.38.10:FF:000001">
    <property type="entry name" value="Non-ribosomal peptide synthetase PvdI"/>
    <property type="match status" value="1"/>
</dbReference>
<comment type="similarity">
    <text evidence="2">Belongs to the ATP-dependent AMP-binding enzyme family.</text>
</comment>
<evidence type="ECO:0000259" key="5">
    <source>
        <dbReference type="PROSITE" id="PS50075"/>
    </source>
</evidence>
<keyword evidence="3" id="KW-0596">Phosphopantetheine</keyword>
<reference evidence="6 7" key="1">
    <citation type="submission" date="2016-10" db="EMBL/GenBank/DDBJ databases">
        <title>Comparative genome analysis of multiple Pseudomonas spp. focuses on biocontrol and plant growth promoting traits.</title>
        <authorList>
            <person name="Tao X.-Y."/>
            <person name="Taylor C.G."/>
        </authorList>
    </citation>
    <scope>NUCLEOTIDE SEQUENCE [LARGE SCALE GENOMIC DNA]</scope>
    <source>
        <strain evidence="6 7">28B5</strain>
    </source>
</reference>
<dbReference type="NCBIfam" id="TIGR01733">
    <property type="entry name" value="AA-adenyl-dom"/>
    <property type="match status" value="3"/>
</dbReference>
<dbReference type="CDD" id="cd19534">
    <property type="entry name" value="E_NRPS"/>
    <property type="match status" value="3"/>
</dbReference>
<name>A0A423MK06_PSEFL</name>